<name>A0A348G001_9HYPH</name>
<reference evidence="2 3" key="1">
    <citation type="submission" date="2018-08" db="EMBL/GenBank/DDBJ databases">
        <title>Complete genome sequencing of Blastochloris tepida GI.</title>
        <authorList>
            <person name="Tsukatani Y."/>
            <person name="Mori H."/>
        </authorList>
    </citation>
    <scope>NUCLEOTIDE SEQUENCE [LARGE SCALE GENOMIC DNA]</scope>
    <source>
        <strain evidence="2 3">GI</strain>
    </source>
</reference>
<dbReference type="KEGG" id="blag:BLTE_15690"/>
<feature type="domain" description="Fe/B12 periplasmic-binding" evidence="1">
    <location>
        <begin position="50"/>
        <end position="311"/>
    </location>
</feature>
<dbReference type="PROSITE" id="PS50983">
    <property type="entry name" value="FE_B12_PBP"/>
    <property type="match status" value="1"/>
</dbReference>
<dbReference type="SUPFAM" id="SSF53807">
    <property type="entry name" value="Helical backbone' metal receptor"/>
    <property type="match status" value="1"/>
</dbReference>
<proteinExistence type="predicted"/>
<dbReference type="PANTHER" id="PTHR30535">
    <property type="entry name" value="VITAMIN B12-BINDING PROTEIN"/>
    <property type="match status" value="1"/>
</dbReference>
<dbReference type="InterPro" id="IPR050902">
    <property type="entry name" value="ABC_Transporter_SBP"/>
</dbReference>
<dbReference type="EMBL" id="AP018907">
    <property type="protein sequence ID" value="BBF92884.1"/>
    <property type="molecule type" value="Genomic_DNA"/>
</dbReference>
<dbReference type="PANTHER" id="PTHR30535:SF4">
    <property type="entry name" value="HEMIN-BINDING PERIPLASMIC PROTEIN HMUT"/>
    <property type="match status" value="1"/>
</dbReference>
<evidence type="ECO:0000259" key="1">
    <source>
        <dbReference type="PROSITE" id="PS50983"/>
    </source>
</evidence>
<evidence type="ECO:0000313" key="3">
    <source>
        <dbReference type="Proteomes" id="UP000266934"/>
    </source>
</evidence>
<evidence type="ECO:0000313" key="2">
    <source>
        <dbReference type="EMBL" id="BBF92884.1"/>
    </source>
</evidence>
<sequence>MRTSAARIAVLARPVLAGLVLAGLVLSGLAISFPATRAMAAGATSPDASRIVSVGAAVTEILYALGLDGRVVAVDATSQFPARALKEKPSVGYLRQLSPEGVLGTNPSLVLAAAAAGPPETVRVLEAAAVPLVRVPDSYDGAGILAKIRLIAATAGAATRGECLAAAVAGDLDALAGLGSKVTAPPRVVFLLSFVNGRAMVAGRGTAADGMIRLVGAVNVFDNLDGYKPVTDEAVVAARPETVIVMDTGGIPGPGGAGMLTADQVFAHAGFAATPAAEHRAFHRIGAQALAFGPITAQAALDLAQTLHPGLAAAPRPPAPDCSR</sequence>
<dbReference type="Pfam" id="PF01497">
    <property type="entry name" value="Peripla_BP_2"/>
    <property type="match status" value="1"/>
</dbReference>
<protein>
    <submittedName>
        <fullName evidence="2">Hemin ABC transporter substrate-binding protein</fullName>
    </submittedName>
</protein>
<gene>
    <name evidence="2" type="primary">hmuT</name>
    <name evidence="2" type="ORF">BLTE_15690</name>
</gene>
<dbReference type="OrthoDB" id="9797736at2"/>
<dbReference type="RefSeq" id="WP_126399081.1">
    <property type="nucleotide sequence ID" value="NZ_AP018907.1"/>
</dbReference>
<organism evidence="2 3">
    <name type="scientific">Blastochloris tepida</name>
    <dbReference type="NCBI Taxonomy" id="2233851"/>
    <lineage>
        <taxon>Bacteria</taxon>
        <taxon>Pseudomonadati</taxon>
        <taxon>Pseudomonadota</taxon>
        <taxon>Alphaproteobacteria</taxon>
        <taxon>Hyphomicrobiales</taxon>
        <taxon>Blastochloridaceae</taxon>
        <taxon>Blastochloris</taxon>
    </lineage>
</organism>
<accession>A0A348G001</accession>
<dbReference type="Proteomes" id="UP000266934">
    <property type="component" value="Chromosome"/>
</dbReference>
<dbReference type="AlphaFoldDB" id="A0A348G001"/>
<dbReference type="InterPro" id="IPR002491">
    <property type="entry name" value="ABC_transptr_periplasmic_BD"/>
</dbReference>
<keyword evidence="3" id="KW-1185">Reference proteome</keyword>
<dbReference type="Gene3D" id="3.40.50.1980">
    <property type="entry name" value="Nitrogenase molybdenum iron protein domain"/>
    <property type="match status" value="2"/>
</dbReference>